<dbReference type="PATRIC" id="fig|1341156.4.peg.2542"/>
<reference evidence="1 2" key="1">
    <citation type="submission" date="2013-06" db="EMBL/GenBank/DDBJ databases">
        <title>Rumen cellulosomics: divergent fiber-degrading strategies revealed by comparative genome-wide analysis of six Ruminococcal strains.</title>
        <authorList>
            <person name="Dassa B."/>
            <person name="Borovok I."/>
            <person name="Lamed R."/>
            <person name="Flint H."/>
            <person name="Yeoman C.J."/>
            <person name="White B."/>
            <person name="Bayer E.A."/>
        </authorList>
    </citation>
    <scope>NUCLEOTIDE SEQUENCE [LARGE SCALE GENOMIC DNA]</scope>
    <source>
        <strain evidence="1 2">SY3</strain>
    </source>
</reference>
<dbReference type="Proteomes" id="UP000021369">
    <property type="component" value="Unassembled WGS sequence"/>
</dbReference>
<organism evidence="1 2">
    <name type="scientific">Ruminococcus albus SY3</name>
    <dbReference type="NCBI Taxonomy" id="1341156"/>
    <lineage>
        <taxon>Bacteria</taxon>
        <taxon>Bacillati</taxon>
        <taxon>Bacillota</taxon>
        <taxon>Clostridia</taxon>
        <taxon>Eubacteriales</taxon>
        <taxon>Oscillospiraceae</taxon>
        <taxon>Ruminococcus</taxon>
    </lineage>
</organism>
<proteinExistence type="predicted"/>
<evidence type="ECO:0000313" key="2">
    <source>
        <dbReference type="Proteomes" id="UP000021369"/>
    </source>
</evidence>
<keyword evidence="2" id="KW-1185">Reference proteome</keyword>
<sequence length="194" mass="22175">MKTMKVLYGGEFVEFVSDCFSDYAAETGKLGNLFMKDGVMLFDGEKSVIFSGHFIDFSHMKHYNGDICFSIESTKNPANARLSGAKIIYSALELEEAYFDRYRTIVSMLCDGAKEDSEESDYVGVCLIKIGNISDEELEAIISVMAENNCRYWCGEPRIDLKREYELWVEFVPNEESGIFKWGLYPSNYIIRRG</sequence>
<gene>
    <name evidence="1" type="ORF">RASY3_14420</name>
</gene>
<dbReference type="RefSeq" id="WP_037289321.1">
    <property type="nucleotide sequence ID" value="NZ_JEOB01000004.1"/>
</dbReference>
<dbReference type="AlphaFoldDB" id="A0A011UZC4"/>
<evidence type="ECO:0000313" key="1">
    <source>
        <dbReference type="EMBL" id="EXM38522.1"/>
    </source>
</evidence>
<name>A0A011UZC4_RUMAL</name>
<dbReference type="EMBL" id="JEOB01000004">
    <property type="protein sequence ID" value="EXM38522.1"/>
    <property type="molecule type" value="Genomic_DNA"/>
</dbReference>
<accession>A0A011UZC4</accession>
<protein>
    <submittedName>
        <fullName evidence="1">Uncharacterized protein</fullName>
    </submittedName>
</protein>
<comment type="caution">
    <text evidence="1">The sequence shown here is derived from an EMBL/GenBank/DDBJ whole genome shotgun (WGS) entry which is preliminary data.</text>
</comment>